<keyword evidence="1" id="KW-0805">Transcription regulation</keyword>
<dbReference type="PANTHER" id="PTHR30055">
    <property type="entry name" value="HTH-TYPE TRANSCRIPTIONAL REGULATOR RUTR"/>
    <property type="match status" value="1"/>
</dbReference>
<feature type="region of interest" description="Disordered" evidence="5">
    <location>
        <begin position="190"/>
        <end position="214"/>
    </location>
</feature>
<accession>A0A1G6W7T2</accession>
<dbReference type="SUPFAM" id="SSF46689">
    <property type="entry name" value="Homeodomain-like"/>
    <property type="match status" value="1"/>
</dbReference>
<dbReference type="PANTHER" id="PTHR30055:SF234">
    <property type="entry name" value="HTH-TYPE TRANSCRIPTIONAL REGULATOR BETI"/>
    <property type="match status" value="1"/>
</dbReference>
<proteinExistence type="predicted"/>
<feature type="DNA-binding region" description="H-T-H motif" evidence="4">
    <location>
        <begin position="35"/>
        <end position="54"/>
    </location>
</feature>
<dbReference type="SUPFAM" id="SSF48498">
    <property type="entry name" value="Tetracyclin repressor-like, C-terminal domain"/>
    <property type="match status" value="1"/>
</dbReference>
<dbReference type="InterPro" id="IPR050109">
    <property type="entry name" value="HTH-type_TetR-like_transc_reg"/>
</dbReference>
<evidence type="ECO:0000313" key="7">
    <source>
        <dbReference type="EMBL" id="SDD61116.1"/>
    </source>
</evidence>
<dbReference type="InterPro" id="IPR049445">
    <property type="entry name" value="TetR_SbtR-like_C"/>
</dbReference>
<dbReference type="InterPro" id="IPR009057">
    <property type="entry name" value="Homeodomain-like_sf"/>
</dbReference>
<keyword evidence="3" id="KW-0804">Transcription</keyword>
<evidence type="ECO:0000256" key="3">
    <source>
        <dbReference type="ARBA" id="ARBA00023163"/>
    </source>
</evidence>
<dbReference type="GO" id="GO:0003700">
    <property type="term" value="F:DNA-binding transcription factor activity"/>
    <property type="evidence" value="ECO:0007669"/>
    <property type="project" value="TreeGrafter"/>
</dbReference>
<dbReference type="PROSITE" id="PS01081">
    <property type="entry name" value="HTH_TETR_1"/>
    <property type="match status" value="1"/>
</dbReference>
<protein>
    <submittedName>
        <fullName evidence="7">DNA-binding transcriptional regulator, AcrR family</fullName>
    </submittedName>
</protein>
<evidence type="ECO:0000256" key="4">
    <source>
        <dbReference type="PROSITE-ProRule" id="PRU00335"/>
    </source>
</evidence>
<dbReference type="InterPro" id="IPR001647">
    <property type="entry name" value="HTH_TetR"/>
</dbReference>
<keyword evidence="8" id="KW-1185">Reference proteome</keyword>
<dbReference type="Gene3D" id="1.10.357.10">
    <property type="entry name" value="Tetracycline Repressor, domain 2"/>
    <property type="match status" value="1"/>
</dbReference>
<evidence type="ECO:0000313" key="8">
    <source>
        <dbReference type="Proteomes" id="UP000199501"/>
    </source>
</evidence>
<name>A0A1G6W7T2_9PSEU</name>
<evidence type="ECO:0000256" key="2">
    <source>
        <dbReference type="ARBA" id="ARBA00023125"/>
    </source>
</evidence>
<dbReference type="PRINTS" id="PR00455">
    <property type="entry name" value="HTHTETR"/>
</dbReference>
<dbReference type="GO" id="GO:0000976">
    <property type="term" value="F:transcription cis-regulatory region binding"/>
    <property type="evidence" value="ECO:0007669"/>
    <property type="project" value="TreeGrafter"/>
</dbReference>
<dbReference type="Proteomes" id="UP000199501">
    <property type="component" value="Unassembled WGS sequence"/>
</dbReference>
<dbReference type="EMBL" id="FMZZ01000014">
    <property type="protein sequence ID" value="SDD61116.1"/>
    <property type="molecule type" value="Genomic_DNA"/>
</dbReference>
<keyword evidence="2 4" id="KW-0238">DNA-binding</keyword>
<dbReference type="RefSeq" id="WP_091455241.1">
    <property type="nucleotide sequence ID" value="NZ_FMZZ01000014.1"/>
</dbReference>
<dbReference type="OrthoDB" id="9795011at2"/>
<dbReference type="STRING" id="1271860.SAMN05216174_11422"/>
<gene>
    <name evidence="7" type="ORF">SAMN05216174_11422</name>
</gene>
<dbReference type="AlphaFoldDB" id="A0A1G6W7T2"/>
<reference evidence="8" key="1">
    <citation type="submission" date="2016-10" db="EMBL/GenBank/DDBJ databases">
        <authorList>
            <person name="Varghese N."/>
            <person name="Submissions S."/>
        </authorList>
    </citation>
    <scope>NUCLEOTIDE SEQUENCE [LARGE SCALE GENOMIC DNA]</scope>
    <source>
        <strain evidence="8">IBRC-M 10403</strain>
    </source>
</reference>
<evidence type="ECO:0000256" key="1">
    <source>
        <dbReference type="ARBA" id="ARBA00023015"/>
    </source>
</evidence>
<dbReference type="PROSITE" id="PS50977">
    <property type="entry name" value="HTH_TETR_2"/>
    <property type="match status" value="1"/>
</dbReference>
<evidence type="ECO:0000259" key="6">
    <source>
        <dbReference type="PROSITE" id="PS50977"/>
    </source>
</evidence>
<organism evidence="7 8">
    <name type="scientific">Actinokineospora iranica</name>
    <dbReference type="NCBI Taxonomy" id="1271860"/>
    <lineage>
        <taxon>Bacteria</taxon>
        <taxon>Bacillati</taxon>
        <taxon>Actinomycetota</taxon>
        <taxon>Actinomycetes</taxon>
        <taxon>Pseudonocardiales</taxon>
        <taxon>Pseudonocardiaceae</taxon>
        <taxon>Actinokineospora</taxon>
    </lineage>
</organism>
<dbReference type="InterPro" id="IPR036271">
    <property type="entry name" value="Tet_transcr_reg_TetR-rel_C_sf"/>
</dbReference>
<sequence>MTSDTRPLRADAERNRVRIVVAAREVFAAHGLSVTLDDVARSAGVGVGTVYRRFPNKEALVIAVFDHVLDEITTLLDKTAADEDAWRGLTGLITAIAERQAADRGLFDLCTNADFGQADRIAEHFIPAADSLVARAKAQGALRDDFAAPDIGPLLMMVAATAEMTRTLDPDLWRRYLALLLDGIRAGATTPLPGPTPTHAEMQTVMHCSSSRQP</sequence>
<dbReference type="Pfam" id="PF00440">
    <property type="entry name" value="TetR_N"/>
    <property type="match status" value="1"/>
</dbReference>
<feature type="domain" description="HTH tetR-type" evidence="6">
    <location>
        <begin position="13"/>
        <end position="72"/>
    </location>
</feature>
<dbReference type="InterPro" id="IPR023772">
    <property type="entry name" value="DNA-bd_HTH_TetR-type_CS"/>
</dbReference>
<dbReference type="Pfam" id="PF21597">
    <property type="entry name" value="TetR_C_43"/>
    <property type="match status" value="1"/>
</dbReference>
<evidence type="ECO:0000256" key="5">
    <source>
        <dbReference type="SAM" id="MobiDB-lite"/>
    </source>
</evidence>